<evidence type="ECO:0000313" key="5">
    <source>
        <dbReference type="EMBL" id="KAJ5568582.1"/>
    </source>
</evidence>
<dbReference type="GO" id="GO:0051604">
    <property type="term" value="P:protein maturation"/>
    <property type="evidence" value="ECO:0007669"/>
    <property type="project" value="TreeGrafter"/>
</dbReference>
<dbReference type="InterPro" id="IPR000246">
    <property type="entry name" value="Peptidase_T2"/>
</dbReference>
<dbReference type="GO" id="GO:0005737">
    <property type="term" value="C:cytoplasm"/>
    <property type="evidence" value="ECO:0007669"/>
    <property type="project" value="TreeGrafter"/>
</dbReference>
<dbReference type="CDD" id="cd04514">
    <property type="entry name" value="Taspase1_like"/>
    <property type="match status" value="1"/>
</dbReference>
<evidence type="ECO:0000256" key="3">
    <source>
        <dbReference type="SAM" id="MobiDB-lite"/>
    </source>
</evidence>
<name>A0AAD6GMK6_9EURO</name>
<dbReference type="FunFam" id="3.60.20.30:FF:000007">
    <property type="entry name" value="Similar to threonine aspartase"/>
    <property type="match status" value="1"/>
</dbReference>
<evidence type="ECO:0000256" key="2">
    <source>
        <dbReference type="PIRSR" id="PIRSR600246-3"/>
    </source>
</evidence>
<keyword evidence="6" id="KW-1185">Reference proteome</keyword>
<dbReference type="Pfam" id="PF01112">
    <property type="entry name" value="Asparaginase_2"/>
    <property type="match status" value="2"/>
</dbReference>
<dbReference type="InterPro" id="IPR037464">
    <property type="entry name" value="Taspase1"/>
</dbReference>
<dbReference type="InterPro" id="IPR029055">
    <property type="entry name" value="Ntn_hydrolases_N"/>
</dbReference>
<feature type="active site" description="Nucleophile" evidence="1">
    <location>
        <position position="290"/>
    </location>
</feature>
<comment type="caution">
    <text evidence="5">The sequence shown here is derived from an EMBL/GenBank/DDBJ whole genome shotgun (WGS) entry which is preliminary data.</text>
</comment>
<keyword evidence="4" id="KW-0812">Transmembrane</keyword>
<gene>
    <name evidence="5" type="ORF">N7450_011068</name>
</gene>
<feature type="region of interest" description="Disordered" evidence="3">
    <location>
        <begin position="484"/>
        <end position="503"/>
    </location>
</feature>
<evidence type="ECO:0000256" key="4">
    <source>
        <dbReference type="SAM" id="Phobius"/>
    </source>
</evidence>
<dbReference type="Proteomes" id="UP001216150">
    <property type="component" value="Unassembled WGS sequence"/>
</dbReference>
<dbReference type="PANTHER" id="PTHR10188">
    <property type="entry name" value="L-ASPARAGINASE"/>
    <property type="match status" value="1"/>
</dbReference>
<keyword evidence="4" id="KW-0472">Membrane</keyword>
<dbReference type="SUPFAM" id="SSF56235">
    <property type="entry name" value="N-terminal nucleophile aminohydrolases (Ntn hydrolases)"/>
    <property type="match status" value="1"/>
</dbReference>
<dbReference type="EMBL" id="JAQJAC010000010">
    <property type="protein sequence ID" value="KAJ5568582.1"/>
    <property type="molecule type" value="Genomic_DNA"/>
</dbReference>
<dbReference type="AlphaFoldDB" id="A0AAD6GMK6"/>
<feature type="site" description="Cleavage; by autolysis" evidence="2">
    <location>
        <begin position="289"/>
        <end position="290"/>
    </location>
</feature>
<dbReference type="Gene3D" id="3.60.20.30">
    <property type="entry name" value="(Glycosyl)asparaginase"/>
    <property type="match status" value="1"/>
</dbReference>
<dbReference type="GO" id="GO:0004298">
    <property type="term" value="F:threonine-type endopeptidase activity"/>
    <property type="evidence" value="ECO:0007669"/>
    <property type="project" value="InterPro"/>
</dbReference>
<evidence type="ECO:0000256" key="1">
    <source>
        <dbReference type="PIRSR" id="PIRSR600246-1"/>
    </source>
</evidence>
<keyword evidence="4" id="KW-1133">Transmembrane helix</keyword>
<reference evidence="5 6" key="1">
    <citation type="journal article" date="2023" name="IMA Fungus">
        <title>Comparative genomic study of the Penicillium genus elucidates a diverse pangenome and 15 lateral gene transfer events.</title>
        <authorList>
            <person name="Petersen C."/>
            <person name="Sorensen T."/>
            <person name="Nielsen M.R."/>
            <person name="Sondergaard T.E."/>
            <person name="Sorensen J.L."/>
            <person name="Fitzpatrick D.A."/>
            <person name="Frisvad J.C."/>
            <person name="Nielsen K.L."/>
        </authorList>
    </citation>
    <scope>NUCLEOTIDE SEQUENCE [LARGE SCALE GENOMIC DNA]</scope>
    <source>
        <strain evidence="5 6">IBT 29057</strain>
    </source>
</reference>
<dbReference type="PANTHER" id="PTHR10188:SF8">
    <property type="entry name" value="THREONINE ASPARTASE 1"/>
    <property type="match status" value="1"/>
</dbReference>
<organism evidence="5 6">
    <name type="scientific">Penicillium hetheringtonii</name>
    <dbReference type="NCBI Taxonomy" id="911720"/>
    <lineage>
        <taxon>Eukaryota</taxon>
        <taxon>Fungi</taxon>
        <taxon>Dikarya</taxon>
        <taxon>Ascomycota</taxon>
        <taxon>Pezizomycotina</taxon>
        <taxon>Eurotiomycetes</taxon>
        <taxon>Eurotiomycetidae</taxon>
        <taxon>Eurotiales</taxon>
        <taxon>Aspergillaceae</taxon>
        <taxon>Penicillium</taxon>
    </lineage>
</organism>
<sequence>MANLKRASGRDDLCAVFVHAGAGFHNLDNESKHLLACKHAVRAGMVFLRNGGTAVDAVEIAIASLEDAPITNAGYGSNLTAKGVVEGMLQLLIILAAVVLLVLYQNPIMLARKVYDQSSKLPGLARVPPNLLVGEGATDFAWTNGVAIVPDEVLITPAAHERWRDWKQEITDWESMNSMHNKTPEEKYDPWTRRCVDPVLSRVGRTFCDQKLQAKVKAELASMHDAVETSEATGLDQGIIVNDQPHIGKAFQGAYETAASEEEVNECKSRHDKEPSSGVCENGGDTITDTVGAIAIDRYGNIAAGSFSGGIGMKHRGRVGPAALIGIGTHVIPVDPADPDQTAVASVTSGTGEHIASTMAASTSAHRIYYSQKAIGNGEFEMVTEDEALQSMIVNEFSGHAALLNSEIKGSIGIMTVKKTKDGIALYFAHNTDSFALASMSSNDKLPAALMSRNPRRHQKIARQVAQGGLMIRPRQYTRLCNQTAPKEKKARKKRFYSSQGPY</sequence>
<accession>A0AAD6GMK6</accession>
<evidence type="ECO:0000313" key="6">
    <source>
        <dbReference type="Proteomes" id="UP001216150"/>
    </source>
</evidence>
<feature type="transmembrane region" description="Helical" evidence="4">
    <location>
        <begin position="87"/>
        <end position="104"/>
    </location>
</feature>
<proteinExistence type="predicted"/>
<protein>
    <submittedName>
        <fullName evidence="5">Uncharacterized protein</fullName>
    </submittedName>
</protein>